<keyword evidence="6" id="KW-0805">Transcription regulation</keyword>
<dbReference type="GO" id="GO:0003677">
    <property type="term" value="F:DNA binding"/>
    <property type="evidence" value="ECO:0007669"/>
    <property type="project" value="UniProtKB-KW"/>
</dbReference>
<accession>A0A5J4Z3I9</accession>
<dbReference type="Pfam" id="PF16622">
    <property type="entry name" value="zf-C2H2_11"/>
    <property type="match status" value="1"/>
</dbReference>
<dbReference type="AlphaFoldDB" id="A0A5J4Z3I9"/>
<dbReference type="Pfam" id="PF00096">
    <property type="entry name" value="zf-C2H2"/>
    <property type="match status" value="2"/>
</dbReference>
<evidence type="ECO:0000256" key="4">
    <source>
        <dbReference type="ARBA" id="ARBA00022771"/>
    </source>
</evidence>
<keyword evidence="3" id="KW-0677">Repeat</keyword>
<feature type="domain" description="C2H2-type" evidence="12">
    <location>
        <begin position="671"/>
        <end position="694"/>
    </location>
</feature>
<evidence type="ECO:0000256" key="6">
    <source>
        <dbReference type="ARBA" id="ARBA00023015"/>
    </source>
</evidence>
<feature type="domain" description="C2H2-type" evidence="12">
    <location>
        <begin position="609"/>
        <end position="637"/>
    </location>
</feature>
<keyword evidence="14" id="KW-1185">Reference proteome</keyword>
<gene>
    <name evidence="13" type="ORF">FVE85_5403</name>
</gene>
<dbReference type="InterPro" id="IPR036236">
    <property type="entry name" value="Znf_C2H2_sf"/>
</dbReference>
<evidence type="ECO:0000256" key="1">
    <source>
        <dbReference type="ARBA" id="ARBA00004123"/>
    </source>
</evidence>
<dbReference type="Proteomes" id="UP000324585">
    <property type="component" value="Unassembled WGS sequence"/>
</dbReference>
<feature type="domain" description="C2H2-type" evidence="12">
    <location>
        <begin position="580"/>
        <end position="608"/>
    </location>
</feature>
<evidence type="ECO:0000256" key="11">
    <source>
        <dbReference type="SAM" id="MobiDB-lite"/>
    </source>
</evidence>
<dbReference type="EMBL" id="VRMN01000001">
    <property type="protein sequence ID" value="KAA8497818.1"/>
    <property type="molecule type" value="Genomic_DNA"/>
</dbReference>
<name>A0A5J4Z3I9_PORPP</name>
<evidence type="ECO:0000313" key="14">
    <source>
        <dbReference type="Proteomes" id="UP000324585"/>
    </source>
</evidence>
<evidence type="ECO:0000256" key="8">
    <source>
        <dbReference type="ARBA" id="ARBA00023163"/>
    </source>
</evidence>
<proteinExistence type="predicted"/>
<dbReference type="SMART" id="SM00355">
    <property type="entry name" value="ZnF_C2H2"/>
    <property type="match status" value="4"/>
</dbReference>
<evidence type="ECO:0000256" key="10">
    <source>
        <dbReference type="PROSITE-ProRule" id="PRU00042"/>
    </source>
</evidence>
<dbReference type="PANTHER" id="PTHR24406">
    <property type="entry name" value="TRANSCRIPTIONAL REPRESSOR CTCFL-RELATED"/>
    <property type="match status" value="1"/>
</dbReference>
<comment type="caution">
    <text evidence="13">The sequence shown here is derived from an EMBL/GenBank/DDBJ whole genome shotgun (WGS) entry which is preliminary data.</text>
</comment>
<keyword evidence="2" id="KW-0479">Metal-binding</keyword>
<dbReference type="Gene3D" id="3.30.160.60">
    <property type="entry name" value="Classic Zinc Finger"/>
    <property type="match status" value="3"/>
</dbReference>
<dbReference type="InterPro" id="IPR041697">
    <property type="entry name" value="Znf-C2H2_11"/>
</dbReference>
<dbReference type="GO" id="GO:0008270">
    <property type="term" value="F:zinc ion binding"/>
    <property type="evidence" value="ECO:0007669"/>
    <property type="project" value="UniProtKB-KW"/>
</dbReference>
<evidence type="ECO:0000313" key="13">
    <source>
        <dbReference type="EMBL" id="KAA8497818.1"/>
    </source>
</evidence>
<dbReference type="InterPro" id="IPR013087">
    <property type="entry name" value="Znf_C2H2_type"/>
</dbReference>
<evidence type="ECO:0000256" key="7">
    <source>
        <dbReference type="ARBA" id="ARBA00023125"/>
    </source>
</evidence>
<evidence type="ECO:0000256" key="2">
    <source>
        <dbReference type="ARBA" id="ARBA00022723"/>
    </source>
</evidence>
<feature type="domain" description="C2H2-type" evidence="12">
    <location>
        <begin position="640"/>
        <end position="670"/>
    </location>
</feature>
<keyword evidence="9" id="KW-0539">Nucleus</keyword>
<reference evidence="14" key="1">
    <citation type="journal article" date="2019" name="Nat. Commun.">
        <title>Expansion of phycobilisome linker gene families in mesophilic red algae.</title>
        <authorList>
            <person name="Lee J."/>
            <person name="Kim D."/>
            <person name="Bhattacharya D."/>
            <person name="Yoon H.S."/>
        </authorList>
    </citation>
    <scope>NUCLEOTIDE SEQUENCE [LARGE SCALE GENOMIC DNA]</scope>
    <source>
        <strain evidence="14">CCMP 1328</strain>
    </source>
</reference>
<keyword evidence="7" id="KW-0238">DNA-binding</keyword>
<protein>
    <submittedName>
        <fullName evidence="13">PR domain zinc finger protein 16</fullName>
    </submittedName>
</protein>
<evidence type="ECO:0000256" key="9">
    <source>
        <dbReference type="ARBA" id="ARBA00023242"/>
    </source>
</evidence>
<sequence>MVGMVEVDVADMAAEGAGMQEEPEHAQPKQVRDTSSMEQFLDMVLDISVLRAFLFDGVTSTGPGVFVGPSISKGIPMMKPVALELSVPVVSAQQVAELRASLGHRAKHFGFSIANPVQTDCAVATPLAPDTKSNTHRKEVRRDPGFTYGKCSSDMDEEDSGPDLVVSQSLSQEILQEIGLDSTSDLRLPDPLDTADAARIDSVRYPRADPASVLAPYQQPQKTVEGLSAVTMCTPSMVFGGWICAETFASNDEVCLGPFLAKLGIHDFERVNGRLVADTRRGSKLEYIEFSTGHSVLVYGLMGVATPLVIDFIAYKGRPSFLPDGGVMLGRTRMINMSECCECRTRNDQVCTCPRNELALGGVAHSNLFYETCEKELDRKFRDLIAKREQLPYDIEELQPWNMNALSILLAKLSNKIPEQCKTAWACNAYEKMASLSWFRVQNFSMKGRLWMEEYKMMVSNVHPVENVEADLFRVLFANSKTPGKFINSPMSDRALLLSDESESSASHKMELEEDPFVLRGRASNSLESLSFADTEPMSEELWIEAAAESDRHTFSMTTSGSEPGSHEISVFEGADLASLRCLMCDKNFTSRFNLKRHMQSVHSEARPFGCNQCDLAFKVRDHLQQHIRVSHGASRRHEFKCDRCDGTVTFLTRSNLLRHIRETHEKIMPHRCAECGKEFRSKFSLTRHVTMHTDVGQGVLSPSTSLGEGRHSTAPVA</sequence>
<dbReference type="FunFam" id="3.30.160.60:FF:000100">
    <property type="entry name" value="Zinc finger 45-like"/>
    <property type="match status" value="1"/>
</dbReference>
<organism evidence="13 14">
    <name type="scientific">Porphyridium purpureum</name>
    <name type="common">Red alga</name>
    <name type="synonym">Porphyridium cruentum</name>
    <dbReference type="NCBI Taxonomy" id="35688"/>
    <lineage>
        <taxon>Eukaryota</taxon>
        <taxon>Rhodophyta</taxon>
        <taxon>Bangiophyceae</taxon>
        <taxon>Porphyridiales</taxon>
        <taxon>Porphyridiaceae</taxon>
        <taxon>Porphyridium</taxon>
    </lineage>
</organism>
<dbReference type="InterPro" id="IPR050888">
    <property type="entry name" value="ZnF_C2H2-type_TF"/>
</dbReference>
<dbReference type="PROSITE" id="PS50157">
    <property type="entry name" value="ZINC_FINGER_C2H2_2"/>
    <property type="match status" value="4"/>
</dbReference>
<evidence type="ECO:0000256" key="5">
    <source>
        <dbReference type="ARBA" id="ARBA00022833"/>
    </source>
</evidence>
<evidence type="ECO:0000259" key="12">
    <source>
        <dbReference type="PROSITE" id="PS50157"/>
    </source>
</evidence>
<dbReference type="OrthoDB" id="9439903at2759"/>
<dbReference type="PROSITE" id="PS00028">
    <property type="entry name" value="ZINC_FINGER_C2H2_1"/>
    <property type="match status" value="3"/>
</dbReference>
<evidence type="ECO:0000256" key="3">
    <source>
        <dbReference type="ARBA" id="ARBA00022737"/>
    </source>
</evidence>
<feature type="region of interest" description="Disordered" evidence="11">
    <location>
        <begin position="128"/>
        <end position="163"/>
    </location>
</feature>
<keyword evidence="4 10" id="KW-0863">Zinc-finger</keyword>
<dbReference type="GO" id="GO:0005634">
    <property type="term" value="C:nucleus"/>
    <property type="evidence" value="ECO:0007669"/>
    <property type="project" value="UniProtKB-SubCell"/>
</dbReference>
<keyword evidence="5" id="KW-0862">Zinc</keyword>
<comment type="subcellular location">
    <subcellularLocation>
        <location evidence="1">Nucleus</location>
    </subcellularLocation>
</comment>
<dbReference type="SUPFAM" id="SSF57667">
    <property type="entry name" value="beta-beta-alpha zinc fingers"/>
    <property type="match status" value="2"/>
</dbReference>
<keyword evidence="8" id="KW-0804">Transcription</keyword>